<evidence type="ECO:0000313" key="2">
    <source>
        <dbReference type="Proteomes" id="UP000682928"/>
    </source>
</evidence>
<dbReference type="Proteomes" id="UP000682928">
    <property type="component" value="Chromosome"/>
</dbReference>
<evidence type="ECO:0008006" key="3">
    <source>
        <dbReference type="Google" id="ProtNLM"/>
    </source>
</evidence>
<dbReference type="EMBL" id="AP024590">
    <property type="protein sequence ID" value="BCU55104.1"/>
    <property type="molecule type" value="Genomic_DNA"/>
</dbReference>
<dbReference type="Pfam" id="PF10765">
    <property type="entry name" value="Phage_P22_NinX"/>
    <property type="match status" value="1"/>
</dbReference>
<dbReference type="AlphaFoldDB" id="A0AA86J7Z9"/>
<protein>
    <recommendedName>
        <fullName evidence="3">DUF2591 domain-containing protein</fullName>
    </recommendedName>
</protein>
<sequence length="122" mass="13856">MDYSKMSDFEINMKVAELFLDYDSISQLPHIGMSVHWGDGANWHTYNPCNNPADAWPIINASRISIMFDGTDPQYEGEHHEWCDAISSCQKFGTQHQSNPLRAAMVVYLMMQESANVQDNPA</sequence>
<gene>
    <name evidence="1" type="ORF">ENKO_16980</name>
</gene>
<accession>A0AA86J7Z9</accession>
<organism evidence="1 2">
    <name type="scientific">Enterobacter kobei</name>
    <dbReference type="NCBI Taxonomy" id="208224"/>
    <lineage>
        <taxon>Bacteria</taxon>
        <taxon>Pseudomonadati</taxon>
        <taxon>Pseudomonadota</taxon>
        <taxon>Gammaproteobacteria</taxon>
        <taxon>Enterobacterales</taxon>
        <taxon>Enterobacteriaceae</taxon>
        <taxon>Enterobacter</taxon>
        <taxon>Enterobacter cloacae complex</taxon>
    </lineage>
</organism>
<reference evidence="1" key="1">
    <citation type="submission" date="2021-04" db="EMBL/GenBank/DDBJ databases">
        <title>Difference and commonality of drug resistance evolution in various bacteria. and drug sensitivity profiles.</title>
        <authorList>
            <person name="Maeda T."/>
            <person name="Shibai A."/>
            <person name="Kawada K."/>
            <person name="Kotani H."/>
            <person name="Tarusawa Y."/>
            <person name="Tanabe K."/>
            <person name="Furusawa C."/>
        </authorList>
    </citation>
    <scope>NUCLEOTIDE SEQUENCE</scope>
    <source>
        <strain evidence="1">JCM 8580</strain>
    </source>
</reference>
<evidence type="ECO:0000313" key="1">
    <source>
        <dbReference type="EMBL" id="BCU55104.1"/>
    </source>
</evidence>
<name>A0AA86J7Z9_9ENTR</name>
<dbReference type="RefSeq" id="WP_088218961.1">
    <property type="nucleotide sequence ID" value="NZ_AP024590.1"/>
</dbReference>
<proteinExistence type="predicted"/>
<dbReference type="InterPro" id="IPR019701">
    <property type="entry name" value="Phage_P22_NinX"/>
</dbReference>